<organism evidence="2 3">
    <name type="scientific">Skermanella cutis</name>
    <dbReference type="NCBI Taxonomy" id="2775420"/>
    <lineage>
        <taxon>Bacteria</taxon>
        <taxon>Pseudomonadati</taxon>
        <taxon>Pseudomonadota</taxon>
        <taxon>Alphaproteobacteria</taxon>
        <taxon>Rhodospirillales</taxon>
        <taxon>Azospirillaceae</taxon>
        <taxon>Skermanella</taxon>
    </lineage>
</organism>
<feature type="domain" description="Histidine phosphotransferase ChpT C-terminal" evidence="1">
    <location>
        <begin position="78"/>
        <end position="198"/>
    </location>
</feature>
<dbReference type="Gene3D" id="1.10.287.130">
    <property type="match status" value="1"/>
</dbReference>
<dbReference type="EMBL" id="CP067420">
    <property type="protein sequence ID" value="QQP88871.1"/>
    <property type="molecule type" value="Genomic_DNA"/>
</dbReference>
<accession>A0ABX7B3F9</accession>
<evidence type="ECO:0000313" key="2">
    <source>
        <dbReference type="EMBL" id="QQP88871.1"/>
    </source>
</evidence>
<reference evidence="2" key="1">
    <citation type="submission" date="2021-02" db="EMBL/GenBank/DDBJ databases">
        <title>Skermanella TT6 skin isolate.</title>
        <authorList>
            <person name="Lee K."/>
            <person name="Ganzorig M."/>
        </authorList>
    </citation>
    <scope>NUCLEOTIDE SEQUENCE</scope>
    <source>
        <strain evidence="2">TT6</strain>
    </source>
</reference>
<dbReference type="RefSeq" id="WP_201074368.1">
    <property type="nucleotide sequence ID" value="NZ_CP067420.1"/>
</dbReference>
<evidence type="ECO:0000313" key="3">
    <source>
        <dbReference type="Proteomes" id="UP000595197"/>
    </source>
</evidence>
<sequence>MRTNLDIRVVELLCSRLCHELVSPVGAINNGVELIEEMGSDMADEAIGLIAHSADQASRRLQLLRLAYGAAGETSGMADVVQAAEGYFAGTKHKLEWQPGRLGQGAPMPQGAGKVLLNLVILGEEALAHGGRITVEPGPGGDPVVIAAGRSAGLRPETLQALSGSADIDSLTPRTVHAYATGRFAEHYGMRASGEPDGPERFVLRLNI</sequence>
<evidence type="ECO:0000259" key="1">
    <source>
        <dbReference type="Pfam" id="PF10090"/>
    </source>
</evidence>
<protein>
    <recommendedName>
        <fullName evidence="1">Histidine phosphotransferase ChpT C-terminal domain-containing protein</fullName>
    </recommendedName>
</protein>
<keyword evidence="3" id="KW-1185">Reference proteome</keyword>
<dbReference type="Proteomes" id="UP000595197">
    <property type="component" value="Chromosome"/>
</dbReference>
<dbReference type="Gene3D" id="3.30.565.10">
    <property type="entry name" value="Histidine kinase-like ATPase, C-terminal domain"/>
    <property type="match status" value="1"/>
</dbReference>
<dbReference type="Pfam" id="PF10090">
    <property type="entry name" value="HPTransfase"/>
    <property type="match status" value="1"/>
</dbReference>
<dbReference type="InterPro" id="IPR036890">
    <property type="entry name" value="HATPase_C_sf"/>
</dbReference>
<gene>
    <name evidence="2" type="ORF">IGS68_23120</name>
</gene>
<dbReference type="InterPro" id="IPR018762">
    <property type="entry name" value="ChpT_C"/>
</dbReference>
<proteinExistence type="predicted"/>
<name>A0ABX7B3F9_9PROT</name>